<dbReference type="Proteomes" id="UP000254677">
    <property type="component" value="Unassembled WGS sequence"/>
</dbReference>
<dbReference type="AlphaFoldDB" id="A0A378KN47"/>
<protein>
    <submittedName>
        <fullName evidence="1">Uncharacterized protein</fullName>
    </submittedName>
</protein>
<accession>A0A378KN47</accession>
<keyword evidence="2" id="KW-1185">Reference proteome</keyword>
<gene>
    <name evidence="1" type="ORF">NCTC13292_03243</name>
</gene>
<dbReference type="EMBL" id="UGOA01000003">
    <property type="protein sequence ID" value="STX84891.1"/>
    <property type="molecule type" value="Genomic_DNA"/>
</dbReference>
<evidence type="ECO:0000313" key="1">
    <source>
        <dbReference type="EMBL" id="STX84891.1"/>
    </source>
</evidence>
<proteinExistence type="predicted"/>
<dbReference type="RefSeq" id="WP_115222907.1">
    <property type="nucleotide sequence ID" value="NZ_UGOA01000003.1"/>
</dbReference>
<reference evidence="1 2" key="1">
    <citation type="submission" date="2018-06" db="EMBL/GenBank/DDBJ databases">
        <authorList>
            <consortium name="Pathogen Informatics"/>
            <person name="Doyle S."/>
        </authorList>
    </citation>
    <scope>NUCLEOTIDE SEQUENCE [LARGE SCALE GENOMIC DNA]</scope>
    <source>
        <strain evidence="1 2">NCTC13292</strain>
    </source>
</reference>
<organism evidence="1 2">
    <name type="scientific">Legionella donaldsonii</name>
    <dbReference type="NCBI Taxonomy" id="45060"/>
    <lineage>
        <taxon>Bacteria</taxon>
        <taxon>Pseudomonadati</taxon>
        <taxon>Pseudomonadota</taxon>
        <taxon>Gammaproteobacteria</taxon>
        <taxon>Legionellales</taxon>
        <taxon>Legionellaceae</taxon>
        <taxon>Legionella</taxon>
    </lineage>
</organism>
<sequence>MALLWKQLSDIYGARFTHAHGESDASGVWYQALNDLSRDDLRHGLHALYRDSRFETWPPNCTQFRHLCLKRAGEGVPTVHEAFREVQAHLLFPSRTRWSHLVVKHSLVRAGVAFMDKAPVHQAFTVFKNVYEELCRQVADGILLTDVPETALSPIRTKRNPIPNLKSLLRTA</sequence>
<evidence type="ECO:0000313" key="2">
    <source>
        <dbReference type="Proteomes" id="UP000254677"/>
    </source>
</evidence>
<name>A0A378KN47_9GAMM</name>